<evidence type="ECO:0000259" key="4">
    <source>
        <dbReference type="PROSITE" id="PS50977"/>
    </source>
</evidence>
<proteinExistence type="predicted"/>
<protein>
    <recommendedName>
        <fullName evidence="4">HTH tetR-type domain-containing protein</fullName>
    </recommendedName>
</protein>
<evidence type="ECO:0000256" key="2">
    <source>
        <dbReference type="PROSITE-ProRule" id="PRU00335"/>
    </source>
</evidence>
<dbReference type="Gene3D" id="1.10.357.10">
    <property type="entry name" value="Tetracycline Repressor, domain 2"/>
    <property type="match status" value="1"/>
</dbReference>
<evidence type="ECO:0000313" key="5">
    <source>
        <dbReference type="EMBL" id="GAA5503297.1"/>
    </source>
</evidence>
<keyword evidence="6" id="KW-1185">Reference proteome</keyword>
<dbReference type="SUPFAM" id="SSF46689">
    <property type="entry name" value="Homeodomain-like"/>
    <property type="match status" value="1"/>
</dbReference>
<evidence type="ECO:0000313" key="6">
    <source>
        <dbReference type="Proteomes" id="UP001458946"/>
    </source>
</evidence>
<dbReference type="PANTHER" id="PTHR30055">
    <property type="entry name" value="HTH-TYPE TRANSCRIPTIONAL REGULATOR RUTR"/>
    <property type="match status" value="1"/>
</dbReference>
<dbReference type="PROSITE" id="PS50977">
    <property type="entry name" value="HTH_TETR_2"/>
    <property type="match status" value="1"/>
</dbReference>
<gene>
    <name evidence="5" type="ORF">Dxin01_03052</name>
</gene>
<dbReference type="Pfam" id="PF00440">
    <property type="entry name" value="TetR_N"/>
    <property type="match status" value="1"/>
</dbReference>
<feature type="DNA-binding region" description="H-T-H motif" evidence="2">
    <location>
        <begin position="43"/>
        <end position="62"/>
    </location>
</feature>
<dbReference type="PRINTS" id="PR00455">
    <property type="entry name" value="HTHTETR"/>
</dbReference>
<feature type="domain" description="HTH tetR-type" evidence="4">
    <location>
        <begin position="20"/>
        <end position="80"/>
    </location>
</feature>
<sequence>MAVPTSAAPTPTAPPTESADPTADALLAAALVVVAQHGLRGATTRRMAEQAGVNEVTLFRKYGSKAELLRAALLRQAEALGQSAVHYSGDLEHDLTELCRQYAQTLKQIGPVIGVLVTELPRHPELMSVLDGPRELFGKVAGLLRSYQQAGQLQAEPLGTLIPALLGPLVMPYLVPIAADLMRGETLELDPQAHVERFLHGRRSVKGDNP</sequence>
<name>A0ABP9VDJ1_9DEIO</name>
<evidence type="ECO:0000256" key="3">
    <source>
        <dbReference type="SAM" id="MobiDB-lite"/>
    </source>
</evidence>
<organism evidence="5 6">
    <name type="scientific">Deinococcus xinjiangensis</name>
    <dbReference type="NCBI Taxonomy" id="457454"/>
    <lineage>
        <taxon>Bacteria</taxon>
        <taxon>Thermotogati</taxon>
        <taxon>Deinococcota</taxon>
        <taxon>Deinococci</taxon>
        <taxon>Deinococcales</taxon>
        <taxon>Deinococcaceae</taxon>
        <taxon>Deinococcus</taxon>
    </lineage>
</organism>
<dbReference type="InterPro" id="IPR001647">
    <property type="entry name" value="HTH_TetR"/>
</dbReference>
<dbReference type="InterPro" id="IPR050109">
    <property type="entry name" value="HTH-type_TetR-like_transc_reg"/>
</dbReference>
<dbReference type="Gene3D" id="1.10.10.60">
    <property type="entry name" value="Homeodomain-like"/>
    <property type="match status" value="1"/>
</dbReference>
<dbReference type="EMBL" id="BAABRN010000044">
    <property type="protein sequence ID" value="GAA5503297.1"/>
    <property type="molecule type" value="Genomic_DNA"/>
</dbReference>
<reference evidence="5 6" key="1">
    <citation type="submission" date="2024-02" db="EMBL/GenBank/DDBJ databases">
        <title>Deinococcus xinjiangensis NBRC 107630.</title>
        <authorList>
            <person name="Ichikawa N."/>
            <person name="Katano-Makiyama Y."/>
            <person name="Hidaka K."/>
        </authorList>
    </citation>
    <scope>NUCLEOTIDE SEQUENCE [LARGE SCALE GENOMIC DNA]</scope>
    <source>
        <strain evidence="5 6">NBRC 107630</strain>
    </source>
</reference>
<evidence type="ECO:0000256" key="1">
    <source>
        <dbReference type="ARBA" id="ARBA00023125"/>
    </source>
</evidence>
<feature type="region of interest" description="Disordered" evidence="3">
    <location>
        <begin position="1"/>
        <end position="20"/>
    </location>
</feature>
<dbReference type="RefSeq" id="WP_353543268.1">
    <property type="nucleotide sequence ID" value="NZ_BAABRN010000044.1"/>
</dbReference>
<dbReference type="PANTHER" id="PTHR30055:SF223">
    <property type="entry name" value="HTH-TYPE TRANSCRIPTIONAL REGULATOR UIDR"/>
    <property type="match status" value="1"/>
</dbReference>
<dbReference type="Proteomes" id="UP001458946">
    <property type="component" value="Unassembled WGS sequence"/>
</dbReference>
<accession>A0ABP9VDJ1</accession>
<dbReference type="InterPro" id="IPR009057">
    <property type="entry name" value="Homeodomain-like_sf"/>
</dbReference>
<keyword evidence="1 2" id="KW-0238">DNA-binding</keyword>
<comment type="caution">
    <text evidence="5">The sequence shown here is derived from an EMBL/GenBank/DDBJ whole genome shotgun (WGS) entry which is preliminary data.</text>
</comment>